<dbReference type="SUPFAM" id="SSF55961">
    <property type="entry name" value="Bet v1-like"/>
    <property type="match status" value="1"/>
</dbReference>
<sequence>MDVLGAKVVCETVAANPDAVYEFAREMDNLPKWASGVASGIERDGSHWYSQSPMGRVKVDMAPANEFRVLDHDVTLPDGTIVHNAFRVTPAGKGSVLTFVVLQTPGMSTDDLTRDAAHVAADLLALKRLLEPR</sequence>
<dbReference type="EMBL" id="JAXCLA010000008">
    <property type="protein sequence ID" value="MDY0747692.1"/>
    <property type="molecule type" value="Genomic_DNA"/>
</dbReference>
<evidence type="ECO:0000313" key="1">
    <source>
        <dbReference type="EMBL" id="MDY0747692.1"/>
    </source>
</evidence>
<organism evidence="1 2">
    <name type="scientific">Roseateles agri</name>
    <dbReference type="NCBI Taxonomy" id="3098619"/>
    <lineage>
        <taxon>Bacteria</taxon>
        <taxon>Pseudomonadati</taxon>
        <taxon>Pseudomonadota</taxon>
        <taxon>Betaproteobacteria</taxon>
        <taxon>Burkholderiales</taxon>
        <taxon>Sphaerotilaceae</taxon>
        <taxon>Roseateles</taxon>
    </lineage>
</organism>
<gene>
    <name evidence="1" type="ORF">SNE35_24530</name>
</gene>
<dbReference type="RefSeq" id="WP_320425648.1">
    <property type="nucleotide sequence ID" value="NZ_JAXCLA010000008.1"/>
</dbReference>
<evidence type="ECO:0000313" key="2">
    <source>
        <dbReference type="Proteomes" id="UP001285263"/>
    </source>
</evidence>
<keyword evidence="2" id="KW-1185">Reference proteome</keyword>
<dbReference type="Gene3D" id="3.30.530.20">
    <property type="match status" value="1"/>
</dbReference>
<comment type="caution">
    <text evidence="1">The sequence shown here is derived from an EMBL/GenBank/DDBJ whole genome shotgun (WGS) entry which is preliminary data.</text>
</comment>
<dbReference type="Proteomes" id="UP001285263">
    <property type="component" value="Unassembled WGS sequence"/>
</dbReference>
<name>A0ABU5DN19_9BURK</name>
<protein>
    <submittedName>
        <fullName evidence="1">SRPBCC family protein</fullName>
    </submittedName>
</protein>
<dbReference type="InterPro" id="IPR023393">
    <property type="entry name" value="START-like_dom_sf"/>
</dbReference>
<proteinExistence type="predicted"/>
<accession>A0ABU5DN19</accession>
<dbReference type="InterPro" id="IPR019587">
    <property type="entry name" value="Polyketide_cyclase/dehydratase"/>
</dbReference>
<reference evidence="1 2" key="1">
    <citation type="submission" date="2023-11" db="EMBL/GenBank/DDBJ databases">
        <title>Paucibacter sp. nov., isolated from fresh soil in Korea.</title>
        <authorList>
            <person name="Le N.T.T."/>
        </authorList>
    </citation>
    <scope>NUCLEOTIDE SEQUENCE [LARGE SCALE GENOMIC DNA]</scope>
    <source>
        <strain evidence="1 2">R3-3</strain>
    </source>
</reference>
<dbReference type="Pfam" id="PF10604">
    <property type="entry name" value="Polyketide_cyc2"/>
    <property type="match status" value="1"/>
</dbReference>